<dbReference type="RefSeq" id="WP_064398791.1">
    <property type="nucleotide sequence ID" value="NZ_LQIR01000034.1"/>
</dbReference>
<proteinExistence type="predicted"/>
<dbReference type="SUPFAM" id="SSF46785">
    <property type="entry name" value="Winged helix' DNA-binding domain"/>
    <property type="match status" value="1"/>
</dbReference>
<accession>A0A117JIT9</accession>
<dbReference type="InterPro" id="IPR036388">
    <property type="entry name" value="WH-like_DNA-bd_sf"/>
</dbReference>
<dbReference type="GO" id="GO:0006950">
    <property type="term" value="P:response to stress"/>
    <property type="evidence" value="ECO:0007669"/>
    <property type="project" value="TreeGrafter"/>
</dbReference>
<name>A0A117JIT9_9MYCO</name>
<dbReference type="Proteomes" id="UP000053707">
    <property type="component" value="Unassembled WGS sequence"/>
</dbReference>
<evidence type="ECO:0000259" key="1">
    <source>
        <dbReference type="PROSITE" id="PS50995"/>
    </source>
</evidence>
<comment type="caution">
    <text evidence="2">The sequence shown here is derived from an EMBL/GenBank/DDBJ whole genome shotgun (WGS) entry which is preliminary data.</text>
</comment>
<sequence>MAGRGTGVTNEQVESVMRASRALVGITAASISTVDDLVTVPQLRVMMMIATRGAVNLAAVAAGLQVSASNASRICDRLLKIGMVDRRDDPADRRNIALTLTPDGQALIDRVVHHRRIAIRRILREMSPTQRDALATALDAFATVAGEPQEEHRHALI</sequence>
<dbReference type="GO" id="GO:0003700">
    <property type="term" value="F:DNA-binding transcription factor activity"/>
    <property type="evidence" value="ECO:0007669"/>
    <property type="project" value="InterPro"/>
</dbReference>
<dbReference type="PANTHER" id="PTHR33164">
    <property type="entry name" value="TRANSCRIPTIONAL REGULATOR, MARR FAMILY"/>
    <property type="match status" value="1"/>
</dbReference>
<gene>
    <name evidence="2" type="ORF">AU192_20960</name>
</gene>
<evidence type="ECO:0000313" key="2">
    <source>
        <dbReference type="EMBL" id="KUI12511.1"/>
    </source>
</evidence>
<keyword evidence="3" id="KW-1185">Reference proteome</keyword>
<dbReference type="Pfam" id="PF01047">
    <property type="entry name" value="MarR"/>
    <property type="match status" value="1"/>
</dbReference>
<feature type="domain" description="HTH marR-type" evidence="1">
    <location>
        <begin position="9"/>
        <end position="143"/>
    </location>
</feature>
<dbReference type="InterPro" id="IPR036390">
    <property type="entry name" value="WH_DNA-bd_sf"/>
</dbReference>
<dbReference type="EMBL" id="LQIR01000034">
    <property type="protein sequence ID" value="KUI12511.1"/>
    <property type="molecule type" value="Genomic_DNA"/>
</dbReference>
<dbReference type="SMART" id="SM00347">
    <property type="entry name" value="HTH_MARR"/>
    <property type="match status" value="1"/>
</dbReference>
<dbReference type="PANTHER" id="PTHR33164:SF94">
    <property type="entry name" value="TRANSCRIPTIONAL REGULATORY PROTEIN-RELATED"/>
    <property type="match status" value="1"/>
</dbReference>
<dbReference type="InterPro" id="IPR000835">
    <property type="entry name" value="HTH_MarR-typ"/>
</dbReference>
<reference evidence="2 3" key="1">
    <citation type="submission" date="2016-01" db="EMBL/GenBank/DDBJ databases">
        <authorList>
            <consortium name="TB Trials Study Group"/>
            <person name="Sutton G."/>
            <person name="Brinkac L."/>
            <person name="Sanka R."/>
            <person name="Adams M."/>
            <person name="Lau E.L."/>
            <person name="Macaden R."/>
            <person name="Grewal H.M.S."/>
        </authorList>
    </citation>
    <scope>NUCLEOTIDE SEQUENCE [LARGE SCALE GENOMIC DNA]</scope>
    <source>
        <strain evidence="2 3">IS-1744</strain>
    </source>
</reference>
<organism evidence="2 3">
    <name type="scientific">Mycobacterium lehmannii</name>
    <dbReference type="NCBI Taxonomy" id="2048550"/>
    <lineage>
        <taxon>Bacteria</taxon>
        <taxon>Bacillati</taxon>
        <taxon>Actinomycetota</taxon>
        <taxon>Actinomycetes</taxon>
        <taxon>Mycobacteriales</taxon>
        <taxon>Mycobacteriaceae</taxon>
        <taxon>Mycobacterium</taxon>
    </lineage>
</organism>
<evidence type="ECO:0000313" key="3">
    <source>
        <dbReference type="Proteomes" id="UP000053707"/>
    </source>
</evidence>
<protein>
    <submittedName>
        <fullName evidence="2">MarR family transcriptional regulator</fullName>
    </submittedName>
</protein>
<dbReference type="PROSITE" id="PS50995">
    <property type="entry name" value="HTH_MARR_2"/>
    <property type="match status" value="1"/>
</dbReference>
<dbReference type="InterPro" id="IPR039422">
    <property type="entry name" value="MarR/SlyA-like"/>
</dbReference>
<dbReference type="Gene3D" id="1.10.10.10">
    <property type="entry name" value="Winged helix-like DNA-binding domain superfamily/Winged helix DNA-binding domain"/>
    <property type="match status" value="1"/>
</dbReference>
<dbReference type="AlphaFoldDB" id="A0A117JIT9"/>